<dbReference type="InParanoid" id="A0A482XRC8"/>
<evidence type="ECO:0000313" key="3">
    <source>
        <dbReference type="EMBL" id="RZF48715.1"/>
    </source>
</evidence>
<feature type="transmembrane region" description="Helical" evidence="2">
    <location>
        <begin position="212"/>
        <end position="231"/>
    </location>
</feature>
<feature type="region of interest" description="Disordered" evidence="1">
    <location>
        <begin position="475"/>
        <end position="494"/>
    </location>
</feature>
<evidence type="ECO:0008006" key="5">
    <source>
        <dbReference type="Google" id="ProtNLM"/>
    </source>
</evidence>
<dbReference type="AlphaFoldDB" id="A0A482XRC8"/>
<evidence type="ECO:0000256" key="2">
    <source>
        <dbReference type="SAM" id="Phobius"/>
    </source>
</evidence>
<proteinExistence type="predicted"/>
<comment type="caution">
    <text evidence="3">The sequence shown here is derived from an EMBL/GenBank/DDBJ whole genome shotgun (WGS) entry which is preliminary data.</text>
</comment>
<dbReference type="EMBL" id="QKKF02001097">
    <property type="protein sequence ID" value="RZF48715.1"/>
    <property type="molecule type" value="Genomic_DNA"/>
</dbReference>
<protein>
    <recommendedName>
        <fullName evidence="5">G-protein coupled receptors family 1 profile domain-containing protein</fullName>
    </recommendedName>
</protein>
<keyword evidence="2" id="KW-0472">Membrane</keyword>
<keyword evidence="4" id="KW-1185">Reference proteome</keyword>
<feature type="transmembrane region" description="Helical" evidence="2">
    <location>
        <begin position="34"/>
        <end position="60"/>
    </location>
</feature>
<dbReference type="OrthoDB" id="10542030at2759"/>
<name>A0A482XRC8_LAOST</name>
<feature type="transmembrane region" description="Helical" evidence="2">
    <location>
        <begin position="252"/>
        <end position="272"/>
    </location>
</feature>
<feature type="compositionally biased region" description="Polar residues" evidence="1">
    <location>
        <begin position="478"/>
        <end position="494"/>
    </location>
</feature>
<gene>
    <name evidence="3" type="ORF">LSTR_LSTR011345</name>
</gene>
<feature type="transmembrane region" description="Helical" evidence="2">
    <location>
        <begin position="72"/>
        <end position="93"/>
    </location>
</feature>
<keyword evidence="2" id="KW-0812">Transmembrane</keyword>
<dbReference type="Proteomes" id="UP000291343">
    <property type="component" value="Unassembled WGS sequence"/>
</dbReference>
<keyword evidence="2" id="KW-1133">Transmembrane helix</keyword>
<sequence length="494" mass="54774">MIERRLTVLVAENGSVEILPSRSGDQASAAGHRWLSIILLCCGFLIGSVLCLSALLGLLFTSKTQRPSCLQWLTLAALLDTIQGHLFGAAFLATRPADLSSATDQGHLFPARSADLSSADANRHVWCSLSAALSLSLLLAQAGYTAALAVQVKSEPRATFYRRACYAVLPLVISMTVAVEGYCWAPVNYFPHRNGCGFVNISSSTVWQPHKVLALATLCASSLITISGLLGRQDQHDSLPRNKTDKTVLKTLTALFVLLVMPYSVLTIVTTFSNANYRYRDDKFGYETFFTWLRYLYNNLLPITVLMCYKDVRKEGKFSLLMFWMRKNNAVHECSRTKDAGFSTKLNIRSRKKRSKHVREKTNPEVPVLFTTAKGLFLRTVLSTGKTSVLGSENFTDVEKTVLCEPCDFSLFDTNSRAPSRCQSYHIMTPDSTKDSTVVYESSAAKRRNVVRFSEEVIELPAAAESGVWSDPREEMTATRTVKSSLGSTYTKLK</sequence>
<reference evidence="3 4" key="1">
    <citation type="journal article" date="2017" name="Gigascience">
        <title>Genome sequence of the small brown planthopper, Laodelphax striatellus.</title>
        <authorList>
            <person name="Zhu J."/>
            <person name="Jiang F."/>
            <person name="Wang X."/>
            <person name="Yang P."/>
            <person name="Bao Y."/>
            <person name="Zhao W."/>
            <person name="Wang W."/>
            <person name="Lu H."/>
            <person name="Wang Q."/>
            <person name="Cui N."/>
            <person name="Li J."/>
            <person name="Chen X."/>
            <person name="Luo L."/>
            <person name="Yu J."/>
            <person name="Kang L."/>
            <person name="Cui F."/>
        </authorList>
    </citation>
    <scope>NUCLEOTIDE SEQUENCE [LARGE SCALE GENOMIC DNA]</scope>
    <source>
        <strain evidence="3">Lst14</strain>
    </source>
</reference>
<evidence type="ECO:0000313" key="4">
    <source>
        <dbReference type="Proteomes" id="UP000291343"/>
    </source>
</evidence>
<feature type="transmembrane region" description="Helical" evidence="2">
    <location>
        <begin position="131"/>
        <end position="152"/>
    </location>
</feature>
<organism evidence="3 4">
    <name type="scientific">Laodelphax striatellus</name>
    <name type="common">Small brown planthopper</name>
    <name type="synonym">Delphax striatella</name>
    <dbReference type="NCBI Taxonomy" id="195883"/>
    <lineage>
        <taxon>Eukaryota</taxon>
        <taxon>Metazoa</taxon>
        <taxon>Ecdysozoa</taxon>
        <taxon>Arthropoda</taxon>
        <taxon>Hexapoda</taxon>
        <taxon>Insecta</taxon>
        <taxon>Pterygota</taxon>
        <taxon>Neoptera</taxon>
        <taxon>Paraneoptera</taxon>
        <taxon>Hemiptera</taxon>
        <taxon>Auchenorrhyncha</taxon>
        <taxon>Fulgoroidea</taxon>
        <taxon>Delphacidae</taxon>
        <taxon>Criomorphinae</taxon>
        <taxon>Laodelphax</taxon>
    </lineage>
</organism>
<feature type="transmembrane region" description="Helical" evidence="2">
    <location>
        <begin position="164"/>
        <end position="185"/>
    </location>
</feature>
<accession>A0A482XRC8</accession>
<evidence type="ECO:0000256" key="1">
    <source>
        <dbReference type="SAM" id="MobiDB-lite"/>
    </source>
</evidence>
<dbReference type="STRING" id="195883.A0A482XRC8"/>